<reference evidence="2 3" key="1">
    <citation type="submission" date="2019-04" db="EMBL/GenBank/DDBJ databases">
        <title>Sphingobacterium olei sp. nov., isolated from oil-contaminated soil.</title>
        <authorList>
            <person name="Liu B."/>
        </authorList>
    </citation>
    <scope>NUCLEOTIDE SEQUENCE [LARGE SCALE GENOMIC DNA]</scope>
    <source>
        <strain evidence="2 3">HAL-9</strain>
    </source>
</reference>
<evidence type="ECO:0000313" key="2">
    <source>
        <dbReference type="EMBL" id="TJZ62265.1"/>
    </source>
</evidence>
<keyword evidence="1" id="KW-0472">Membrane</keyword>
<protein>
    <recommendedName>
        <fullName evidence="4">Stationary phase survival protein SurE</fullName>
    </recommendedName>
</protein>
<dbReference type="OrthoDB" id="711457at2"/>
<feature type="transmembrane region" description="Helical" evidence="1">
    <location>
        <begin position="6"/>
        <end position="26"/>
    </location>
</feature>
<proteinExistence type="predicted"/>
<keyword evidence="3" id="KW-1185">Reference proteome</keyword>
<name>A0A4U0P4K2_9SPHI</name>
<dbReference type="Proteomes" id="UP000306808">
    <property type="component" value="Unassembled WGS sequence"/>
</dbReference>
<sequence>MKNSLIQGVLIGLIAPLIAFLLTVYTDFETMLSPDKPIFLYVIAAGVNLIAMRILFKKGYDATGRGVVLVTFIGALLLIFATKLKI</sequence>
<evidence type="ECO:0008006" key="4">
    <source>
        <dbReference type="Google" id="ProtNLM"/>
    </source>
</evidence>
<keyword evidence="1" id="KW-0812">Transmembrane</keyword>
<dbReference type="RefSeq" id="WP_136900602.1">
    <property type="nucleotide sequence ID" value="NZ_SUME01000002.1"/>
</dbReference>
<feature type="transmembrane region" description="Helical" evidence="1">
    <location>
        <begin position="38"/>
        <end position="56"/>
    </location>
</feature>
<evidence type="ECO:0000256" key="1">
    <source>
        <dbReference type="SAM" id="Phobius"/>
    </source>
</evidence>
<organism evidence="2 3">
    <name type="scientific">Sphingobacterium olei</name>
    <dbReference type="NCBI Taxonomy" id="2571155"/>
    <lineage>
        <taxon>Bacteria</taxon>
        <taxon>Pseudomonadati</taxon>
        <taxon>Bacteroidota</taxon>
        <taxon>Sphingobacteriia</taxon>
        <taxon>Sphingobacteriales</taxon>
        <taxon>Sphingobacteriaceae</taxon>
        <taxon>Sphingobacterium</taxon>
    </lineage>
</organism>
<comment type="caution">
    <text evidence="2">The sequence shown here is derived from an EMBL/GenBank/DDBJ whole genome shotgun (WGS) entry which is preliminary data.</text>
</comment>
<dbReference type="EMBL" id="SUME01000002">
    <property type="protein sequence ID" value="TJZ62265.1"/>
    <property type="molecule type" value="Genomic_DNA"/>
</dbReference>
<keyword evidence="1" id="KW-1133">Transmembrane helix</keyword>
<gene>
    <name evidence="2" type="ORF">FAZ15_07105</name>
</gene>
<evidence type="ECO:0000313" key="3">
    <source>
        <dbReference type="Proteomes" id="UP000306808"/>
    </source>
</evidence>
<accession>A0A4U0P4K2</accession>
<feature type="transmembrane region" description="Helical" evidence="1">
    <location>
        <begin position="62"/>
        <end position="81"/>
    </location>
</feature>
<dbReference type="AlphaFoldDB" id="A0A4U0P4K2"/>